<dbReference type="GO" id="GO:0005856">
    <property type="term" value="C:cytoskeleton"/>
    <property type="evidence" value="ECO:0007669"/>
    <property type="project" value="UniProtKB-SubCell"/>
</dbReference>
<keyword evidence="6" id="KW-0206">Cytoskeleton</keyword>
<dbReference type="AlphaFoldDB" id="A0A9Y3S4W4"/>
<organism evidence="11 12">
    <name type="scientific">Pundamilia nyererei</name>
    <dbReference type="NCBI Taxonomy" id="303518"/>
    <lineage>
        <taxon>Eukaryota</taxon>
        <taxon>Metazoa</taxon>
        <taxon>Chordata</taxon>
        <taxon>Craniata</taxon>
        <taxon>Vertebrata</taxon>
        <taxon>Euteleostomi</taxon>
        <taxon>Actinopterygii</taxon>
        <taxon>Neopterygii</taxon>
        <taxon>Teleostei</taxon>
        <taxon>Neoteleostei</taxon>
        <taxon>Acanthomorphata</taxon>
        <taxon>Ovalentaria</taxon>
        <taxon>Cichlomorphae</taxon>
        <taxon>Cichliformes</taxon>
        <taxon>Cichlidae</taxon>
        <taxon>African cichlids</taxon>
        <taxon>Pseudocrenilabrinae</taxon>
        <taxon>Haplochromini</taxon>
        <taxon>Pundamilia</taxon>
    </lineage>
</organism>
<dbReference type="GO" id="GO:0033269">
    <property type="term" value="C:internode region of axon"/>
    <property type="evidence" value="ECO:0007669"/>
    <property type="project" value="TreeGrafter"/>
</dbReference>
<dbReference type="Pfam" id="PF20491">
    <property type="entry name" value="Ermin"/>
    <property type="match status" value="1"/>
</dbReference>
<dbReference type="GO" id="GO:0030175">
    <property type="term" value="C:filopodium"/>
    <property type="evidence" value="ECO:0007669"/>
    <property type="project" value="TreeGrafter"/>
</dbReference>
<dbReference type="GeneID" id="102205419"/>
<dbReference type="Proteomes" id="UP000695023">
    <property type="component" value="Unplaced"/>
</dbReference>
<dbReference type="PANTHER" id="PTHR47137:SF1">
    <property type="entry name" value="ERMIN"/>
    <property type="match status" value="1"/>
</dbReference>
<evidence type="ECO:0000256" key="3">
    <source>
        <dbReference type="ARBA" id="ARBA00022490"/>
    </source>
</evidence>
<comment type="subcellular location">
    <subcellularLocation>
        <location evidence="1">Cytoplasm</location>
        <location evidence="1">Cytoskeleton</location>
    </subcellularLocation>
</comment>
<evidence type="ECO:0000256" key="9">
    <source>
        <dbReference type="ARBA" id="ARBA00031224"/>
    </source>
</evidence>
<feature type="compositionally biased region" description="Basic and acidic residues" evidence="10">
    <location>
        <begin position="170"/>
        <end position="182"/>
    </location>
</feature>
<dbReference type="RefSeq" id="XP_005754071.1">
    <property type="nucleotide sequence ID" value="XM_005754014.1"/>
</dbReference>
<dbReference type="GO" id="GO:0070062">
    <property type="term" value="C:extracellular exosome"/>
    <property type="evidence" value="ECO:0007669"/>
    <property type="project" value="TreeGrafter"/>
</dbReference>
<evidence type="ECO:0000256" key="7">
    <source>
        <dbReference type="ARBA" id="ARBA00025213"/>
    </source>
</evidence>
<dbReference type="GO" id="GO:0051015">
    <property type="term" value="F:actin filament binding"/>
    <property type="evidence" value="ECO:0007669"/>
    <property type="project" value="InterPro"/>
</dbReference>
<evidence type="ECO:0000256" key="2">
    <source>
        <dbReference type="ARBA" id="ARBA00011216"/>
    </source>
</evidence>
<feature type="compositionally biased region" description="Acidic residues" evidence="10">
    <location>
        <begin position="42"/>
        <end position="54"/>
    </location>
</feature>
<evidence type="ECO:0000256" key="10">
    <source>
        <dbReference type="SAM" id="MobiDB-lite"/>
    </source>
</evidence>
<dbReference type="GO" id="GO:0031344">
    <property type="term" value="P:regulation of cell projection organization"/>
    <property type="evidence" value="ECO:0007669"/>
    <property type="project" value="TreeGrafter"/>
</dbReference>
<name>A0A9Y3S4W4_9CICH</name>
<comment type="subunit">
    <text evidence="2">Binds actin.</text>
</comment>
<feature type="region of interest" description="Disordered" evidence="10">
    <location>
        <begin position="1"/>
        <end position="292"/>
    </location>
</feature>
<feature type="compositionally biased region" description="Acidic residues" evidence="10">
    <location>
        <begin position="1"/>
        <end position="13"/>
    </location>
</feature>
<dbReference type="GO" id="GO:0001763">
    <property type="term" value="P:morphogenesis of a branching structure"/>
    <property type="evidence" value="ECO:0007669"/>
    <property type="project" value="TreeGrafter"/>
</dbReference>
<feature type="compositionally biased region" description="Polar residues" evidence="10">
    <location>
        <begin position="129"/>
        <end position="148"/>
    </location>
</feature>
<dbReference type="Gene3D" id="6.10.360.10">
    <property type="match status" value="1"/>
</dbReference>
<keyword evidence="11" id="KW-1185">Reference proteome</keyword>
<keyword evidence="3" id="KW-0963">Cytoplasm</keyword>
<dbReference type="GO" id="GO:0033270">
    <property type="term" value="C:paranode region of axon"/>
    <property type="evidence" value="ECO:0007669"/>
    <property type="project" value="TreeGrafter"/>
</dbReference>
<evidence type="ECO:0000313" key="11">
    <source>
        <dbReference type="Proteomes" id="UP000695023"/>
    </source>
</evidence>
<evidence type="ECO:0000256" key="4">
    <source>
        <dbReference type="ARBA" id="ARBA00022553"/>
    </source>
</evidence>
<feature type="compositionally biased region" description="Basic and acidic residues" evidence="10">
    <location>
        <begin position="14"/>
        <end position="27"/>
    </location>
</feature>
<dbReference type="GO" id="GO:0007015">
    <property type="term" value="P:actin filament organization"/>
    <property type="evidence" value="ECO:0007669"/>
    <property type="project" value="InterPro"/>
</dbReference>
<keyword evidence="4" id="KW-0597">Phosphoprotein</keyword>
<sequence length="292" mass="32496">MEGEAGCEGEEEEKGDHMEKEDKREDNIEMDQEEMEGRAAEGEAEMEEEMTEREEELKTQGENEREERRFKSVPLSPLQDPQSAETLHHGTENKAPRVLTDGEKGAVAAKTHSRDIYPTSPSSDKEAFLSSTDASHQTAAAHSVTDTNVPCADAHLNLSEQTETSQRSLQEQERHPGERAGVEEADNSGNTPPVLHTDLQTSLCRPEDKVTLMEAPAQSSMEDEQESKISSGTVKHSMKTVRSPVMNGEADAADDKKKDGQQSSKYKTVSYRKIPRGNTRQRIDEFESMFNS</sequence>
<dbReference type="GO" id="GO:0008360">
    <property type="term" value="P:regulation of cell shape"/>
    <property type="evidence" value="ECO:0007669"/>
    <property type="project" value="InterPro"/>
</dbReference>
<feature type="compositionally biased region" description="Basic and acidic residues" evidence="10">
    <location>
        <begin position="55"/>
        <end position="70"/>
    </location>
</feature>
<accession>A0A9Y3S4W4</accession>
<gene>
    <name evidence="12" type="primary">LOC102205419</name>
</gene>
<evidence type="ECO:0000256" key="5">
    <source>
        <dbReference type="ARBA" id="ARBA00023203"/>
    </source>
</evidence>
<feature type="compositionally biased region" description="Basic and acidic residues" evidence="10">
    <location>
        <begin position="86"/>
        <end position="104"/>
    </location>
</feature>
<proteinExistence type="predicted"/>
<protein>
    <recommendedName>
        <fullName evidence="8">Ermin</fullName>
    </recommendedName>
    <alternativeName>
        <fullName evidence="9">Juxtanodin</fullName>
    </alternativeName>
</protein>
<dbReference type="InterPro" id="IPR045346">
    <property type="entry name" value="Ermin"/>
</dbReference>
<evidence type="ECO:0000256" key="6">
    <source>
        <dbReference type="ARBA" id="ARBA00023212"/>
    </source>
</evidence>
<comment type="function">
    <text evidence="7">Plays a role in cytoskeletal rearrangements during the late wrapping and/or compaction phases of myelinogenesis as well as in maintenance and stability of myelin sheath in the adult. May play an important role in late-stage oligodendroglia maturation, myelin/Ranvier node formation during CNS development, and in the maintenance and plasticity of related structures in the mature CNS.</text>
</comment>
<keyword evidence="5" id="KW-0009">Actin-binding</keyword>
<reference evidence="12" key="1">
    <citation type="submission" date="2025-08" db="UniProtKB">
        <authorList>
            <consortium name="RefSeq"/>
        </authorList>
    </citation>
    <scope>IDENTIFICATION</scope>
</reference>
<evidence type="ECO:0000256" key="8">
    <source>
        <dbReference type="ARBA" id="ARBA00026168"/>
    </source>
</evidence>
<evidence type="ECO:0000256" key="1">
    <source>
        <dbReference type="ARBA" id="ARBA00004245"/>
    </source>
</evidence>
<dbReference type="GO" id="GO:0043209">
    <property type="term" value="C:myelin sheath"/>
    <property type="evidence" value="ECO:0007669"/>
    <property type="project" value="TreeGrafter"/>
</dbReference>
<dbReference type="InterPro" id="IPR008954">
    <property type="entry name" value="Moesin_tail_sf"/>
</dbReference>
<dbReference type="GO" id="GO:0043025">
    <property type="term" value="C:neuronal cell body"/>
    <property type="evidence" value="ECO:0007669"/>
    <property type="project" value="TreeGrafter"/>
</dbReference>
<dbReference type="PANTHER" id="PTHR47137">
    <property type="entry name" value="ERMIN"/>
    <property type="match status" value="1"/>
</dbReference>
<dbReference type="GO" id="GO:0005938">
    <property type="term" value="C:cell cortex"/>
    <property type="evidence" value="ECO:0007669"/>
    <property type="project" value="TreeGrafter"/>
</dbReference>
<evidence type="ECO:0000313" key="12">
    <source>
        <dbReference type="RefSeq" id="XP_005754071.1"/>
    </source>
</evidence>
<feature type="compositionally biased region" description="Polar residues" evidence="10">
    <location>
        <begin position="158"/>
        <end position="169"/>
    </location>
</feature>